<gene>
    <name evidence="1" type="ORF">D5086_020944</name>
</gene>
<protein>
    <submittedName>
        <fullName evidence="1">Uncharacterized protein</fullName>
    </submittedName>
</protein>
<dbReference type="Proteomes" id="UP000309997">
    <property type="component" value="Unassembled WGS sequence"/>
</dbReference>
<comment type="caution">
    <text evidence="1">The sequence shown here is derived from an EMBL/GenBank/DDBJ whole genome shotgun (WGS) entry which is preliminary data.</text>
</comment>
<keyword evidence="2" id="KW-1185">Reference proteome</keyword>
<reference evidence="1 2" key="1">
    <citation type="journal article" date="2024" name="Plant Biotechnol. J.">
        <title>Genome and CRISPR/Cas9 system of a widespread forest tree (Populus alba) in the world.</title>
        <authorList>
            <person name="Liu Y.J."/>
            <person name="Jiang P.F."/>
            <person name="Han X.M."/>
            <person name="Li X.Y."/>
            <person name="Wang H.M."/>
            <person name="Wang Y.J."/>
            <person name="Wang X.X."/>
            <person name="Zeng Q.Y."/>
        </authorList>
    </citation>
    <scope>NUCLEOTIDE SEQUENCE [LARGE SCALE GENOMIC DNA]</scope>
    <source>
        <strain evidence="2">cv. PAL-ZL1</strain>
    </source>
</reference>
<proteinExistence type="predicted"/>
<organism evidence="1 2">
    <name type="scientific">Populus alba</name>
    <name type="common">White poplar</name>
    <dbReference type="NCBI Taxonomy" id="43335"/>
    <lineage>
        <taxon>Eukaryota</taxon>
        <taxon>Viridiplantae</taxon>
        <taxon>Streptophyta</taxon>
        <taxon>Embryophyta</taxon>
        <taxon>Tracheophyta</taxon>
        <taxon>Spermatophyta</taxon>
        <taxon>Magnoliopsida</taxon>
        <taxon>eudicotyledons</taxon>
        <taxon>Gunneridae</taxon>
        <taxon>Pentapetalae</taxon>
        <taxon>rosids</taxon>
        <taxon>fabids</taxon>
        <taxon>Malpighiales</taxon>
        <taxon>Salicaceae</taxon>
        <taxon>Saliceae</taxon>
        <taxon>Populus</taxon>
    </lineage>
</organism>
<accession>A0ACC4BLH5</accession>
<dbReference type="EMBL" id="RCHU02000010">
    <property type="protein sequence ID" value="KAL3579440.1"/>
    <property type="molecule type" value="Genomic_DNA"/>
</dbReference>
<evidence type="ECO:0000313" key="1">
    <source>
        <dbReference type="EMBL" id="KAL3579440.1"/>
    </source>
</evidence>
<evidence type="ECO:0000313" key="2">
    <source>
        <dbReference type="Proteomes" id="UP000309997"/>
    </source>
</evidence>
<name>A0ACC4BLH5_POPAL</name>
<sequence>MFIVFVCTRLICARIQLNASRRSFRIASRSDLSMLERGLHGLEPVVIASFPTKKYNDKLFSASEDAQCTVCLAEYHGKDMLRILPYCGHSFHVTCIDMWLQQHSTCPMCRISLREFPEKKCVMQPLFSSAIRSQYGTETFDSHSYNYLLTGHGISQRSDDSHGMDTIQDNLCASDGDEACGENSPPLIESNQIAKDTGDKHRVQISVFRVKEVGILKPLEQLPESSLLYVFHFPVNMVEFLAVLYCNMPTFCIKQLHSSFVAKDIDLTASPDLAFWDLSILVYVITVVFFKVRIKVTFCVLYFSVSL</sequence>